<feature type="transmembrane region" description="Helical" evidence="1">
    <location>
        <begin position="309"/>
        <end position="332"/>
    </location>
</feature>
<feature type="transmembrane region" description="Helical" evidence="1">
    <location>
        <begin position="388"/>
        <end position="407"/>
    </location>
</feature>
<dbReference type="EMBL" id="JBHUIX010000004">
    <property type="protein sequence ID" value="MFD2173223.1"/>
    <property type="molecule type" value="Genomic_DNA"/>
</dbReference>
<feature type="transmembrane region" description="Helical" evidence="1">
    <location>
        <begin position="134"/>
        <end position="152"/>
    </location>
</feature>
<keyword evidence="1" id="KW-1133">Transmembrane helix</keyword>
<dbReference type="Proteomes" id="UP001597413">
    <property type="component" value="Unassembled WGS sequence"/>
</dbReference>
<keyword evidence="1" id="KW-0812">Transmembrane</keyword>
<proteinExistence type="predicted"/>
<name>A0ABW5A4Y9_9RHOB</name>
<reference evidence="3" key="1">
    <citation type="journal article" date="2019" name="Int. J. Syst. Evol. Microbiol.">
        <title>The Global Catalogue of Microorganisms (GCM) 10K type strain sequencing project: providing services to taxonomists for standard genome sequencing and annotation.</title>
        <authorList>
            <consortium name="The Broad Institute Genomics Platform"/>
            <consortium name="The Broad Institute Genome Sequencing Center for Infectious Disease"/>
            <person name="Wu L."/>
            <person name="Ma J."/>
        </authorList>
    </citation>
    <scope>NUCLEOTIDE SEQUENCE [LARGE SCALE GENOMIC DNA]</scope>
    <source>
        <strain evidence="3">CCUG 55131</strain>
    </source>
</reference>
<gene>
    <name evidence="2" type="ORF">ACFSM0_03860</name>
</gene>
<feature type="transmembrane region" description="Helical" evidence="1">
    <location>
        <begin position="12"/>
        <end position="33"/>
    </location>
</feature>
<evidence type="ECO:0000256" key="1">
    <source>
        <dbReference type="SAM" id="Phobius"/>
    </source>
</evidence>
<keyword evidence="1" id="KW-0472">Membrane</keyword>
<protein>
    <submittedName>
        <fullName evidence="2">FUSC family protein</fullName>
    </submittedName>
</protein>
<evidence type="ECO:0000313" key="3">
    <source>
        <dbReference type="Proteomes" id="UP001597413"/>
    </source>
</evidence>
<evidence type="ECO:0000313" key="2">
    <source>
        <dbReference type="EMBL" id="MFD2173223.1"/>
    </source>
</evidence>
<sequence length="539" mass="56267">MTRLELWHAARLALAAWAAFAIATALSIEHAFWASMPVWVIAQPWRGVTLERALWRFLGTAVGGGLGLGLLALSPDVRVTAGALSLLLAGFAFCVHIWPGVRNYLPMMCAITLAVVVLPALLDPSGDLELARDRLACTGIGALCVVMIVGPFTPKADAPGFRAAGAALAARFRQTAALLLFAPDETARLDAAFAETLRSGAELETRARLVAAGSRDGYRRMAALEAILAAGLALLEAASLARRTPAEAARARALLHAPSEARVPPPPDTASDPMANALHALETACRELQATAPSGRALNRIAPPRNLAAGLRGAALAFCVSLAGGALVILTGSFALELAAFSMTVFALVLGAMPLPQPMAPKLGTGVVIGAATGVLYRLAVQPHLTDWPSLVLTIAPFILLGALGRANPRTAPYALDANMCFMLASQAGAAATTPTVAISSGVAMALGTLLVVACVMALPRPGARLIRRTEARLERDIRLLKTRSNALPPAHWTAIWSRRVLSLAAALESTAQPLPRHLLDLAVRGQEAIAQRHSGPIA</sequence>
<feature type="transmembrane region" description="Helical" evidence="1">
    <location>
        <begin position="363"/>
        <end position="382"/>
    </location>
</feature>
<dbReference type="InterPro" id="IPR006726">
    <property type="entry name" value="PHBA_efflux_AaeB/fusaric-R"/>
</dbReference>
<comment type="caution">
    <text evidence="2">The sequence shown here is derived from an EMBL/GenBank/DDBJ whole genome shotgun (WGS) entry which is preliminary data.</text>
</comment>
<dbReference type="Pfam" id="PF04632">
    <property type="entry name" value="FUSC"/>
    <property type="match status" value="2"/>
</dbReference>
<feature type="transmembrane region" description="Helical" evidence="1">
    <location>
        <begin position="53"/>
        <end position="73"/>
    </location>
</feature>
<keyword evidence="3" id="KW-1185">Reference proteome</keyword>
<feature type="transmembrane region" description="Helical" evidence="1">
    <location>
        <begin position="80"/>
        <end position="98"/>
    </location>
</feature>
<organism evidence="2 3">
    <name type="scientific">Rhodobacter lacus</name>
    <dbReference type="NCBI Taxonomy" id="1641972"/>
    <lineage>
        <taxon>Bacteria</taxon>
        <taxon>Pseudomonadati</taxon>
        <taxon>Pseudomonadota</taxon>
        <taxon>Alphaproteobacteria</taxon>
        <taxon>Rhodobacterales</taxon>
        <taxon>Rhodobacter group</taxon>
        <taxon>Rhodobacter</taxon>
    </lineage>
</organism>
<feature type="transmembrane region" description="Helical" evidence="1">
    <location>
        <begin position="104"/>
        <end position="122"/>
    </location>
</feature>
<accession>A0ABW5A4Y9</accession>
<dbReference type="RefSeq" id="WP_377387445.1">
    <property type="nucleotide sequence ID" value="NZ_JBHUIX010000004.1"/>
</dbReference>
<feature type="transmembrane region" description="Helical" evidence="1">
    <location>
        <begin position="338"/>
        <end position="356"/>
    </location>
</feature>
<feature type="transmembrane region" description="Helical" evidence="1">
    <location>
        <begin position="438"/>
        <end position="459"/>
    </location>
</feature>